<dbReference type="Proteomes" id="UP000054776">
    <property type="component" value="Unassembled WGS sequence"/>
</dbReference>
<evidence type="ECO:0000313" key="1">
    <source>
        <dbReference type="EMBL" id="KRY03845.1"/>
    </source>
</evidence>
<proteinExistence type="predicted"/>
<protein>
    <submittedName>
        <fullName evidence="1">Uncharacterized protein</fullName>
    </submittedName>
</protein>
<dbReference type="AlphaFoldDB" id="A0A0V0YU17"/>
<sequence length="30" mass="3389">MDVGCSFTVNSHSDHFFISQTKLILLFLTS</sequence>
<dbReference type="EMBL" id="JYDH01004791">
    <property type="protein sequence ID" value="KRY03845.1"/>
    <property type="molecule type" value="Genomic_DNA"/>
</dbReference>
<name>A0A0V0YU17_TRISP</name>
<accession>A0A0V0YU17</accession>
<organism evidence="1 2">
    <name type="scientific">Trichinella spiralis</name>
    <name type="common">Trichina worm</name>
    <dbReference type="NCBI Taxonomy" id="6334"/>
    <lineage>
        <taxon>Eukaryota</taxon>
        <taxon>Metazoa</taxon>
        <taxon>Ecdysozoa</taxon>
        <taxon>Nematoda</taxon>
        <taxon>Enoplea</taxon>
        <taxon>Dorylaimia</taxon>
        <taxon>Trichinellida</taxon>
        <taxon>Trichinellidae</taxon>
        <taxon>Trichinella</taxon>
    </lineage>
</organism>
<comment type="caution">
    <text evidence="1">The sequence shown here is derived from an EMBL/GenBank/DDBJ whole genome shotgun (WGS) entry which is preliminary data.</text>
</comment>
<keyword evidence="2" id="KW-1185">Reference proteome</keyword>
<evidence type="ECO:0000313" key="2">
    <source>
        <dbReference type="Proteomes" id="UP000054776"/>
    </source>
</evidence>
<dbReference type="InParanoid" id="A0A0V0YU17"/>
<reference evidence="1 2" key="1">
    <citation type="submission" date="2015-01" db="EMBL/GenBank/DDBJ databases">
        <title>Evolution of Trichinella species and genotypes.</title>
        <authorList>
            <person name="Korhonen P.K."/>
            <person name="Edoardo P."/>
            <person name="Giuseppe L.R."/>
            <person name="Gasser R.B."/>
        </authorList>
    </citation>
    <scope>NUCLEOTIDE SEQUENCE [LARGE SCALE GENOMIC DNA]</scope>
    <source>
        <strain evidence="1">ISS3</strain>
    </source>
</reference>
<gene>
    <name evidence="1" type="ORF">T01_9121</name>
</gene>